<feature type="region of interest" description="Disordered" evidence="1">
    <location>
        <begin position="1"/>
        <end position="73"/>
    </location>
</feature>
<reference evidence="2" key="1">
    <citation type="submission" date="2021-01" db="EMBL/GenBank/DDBJ databases">
        <title>Whole genome shotgun sequence of Spirilliplanes yamanashiensis NBRC 15828.</title>
        <authorList>
            <person name="Komaki H."/>
            <person name="Tamura T."/>
        </authorList>
    </citation>
    <scope>NUCLEOTIDE SEQUENCE</scope>
    <source>
        <strain evidence="2">NBRC 15828</strain>
    </source>
</reference>
<dbReference type="RefSeq" id="WP_203940539.1">
    <property type="nucleotide sequence ID" value="NZ_BAAAGJ010000011.1"/>
</dbReference>
<dbReference type="EMBL" id="BOOY01000032">
    <property type="protein sequence ID" value="GIJ05342.1"/>
    <property type="molecule type" value="Genomic_DNA"/>
</dbReference>
<proteinExistence type="predicted"/>
<keyword evidence="3" id="KW-1185">Reference proteome</keyword>
<dbReference type="Proteomes" id="UP000652013">
    <property type="component" value="Unassembled WGS sequence"/>
</dbReference>
<comment type="caution">
    <text evidence="2">The sequence shown here is derived from an EMBL/GenBank/DDBJ whole genome shotgun (WGS) entry which is preliminary data.</text>
</comment>
<gene>
    <name evidence="2" type="ORF">Sya03_46940</name>
</gene>
<evidence type="ECO:0000313" key="3">
    <source>
        <dbReference type="Proteomes" id="UP000652013"/>
    </source>
</evidence>
<feature type="compositionally biased region" description="Basic and acidic residues" evidence="1">
    <location>
        <begin position="38"/>
        <end position="48"/>
    </location>
</feature>
<dbReference type="AlphaFoldDB" id="A0A8J3YCP4"/>
<organism evidence="2 3">
    <name type="scientific">Spirilliplanes yamanashiensis</name>
    <dbReference type="NCBI Taxonomy" id="42233"/>
    <lineage>
        <taxon>Bacteria</taxon>
        <taxon>Bacillati</taxon>
        <taxon>Actinomycetota</taxon>
        <taxon>Actinomycetes</taxon>
        <taxon>Micromonosporales</taxon>
        <taxon>Micromonosporaceae</taxon>
        <taxon>Spirilliplanes</taxon>
    </lineage>
</organism>
<sequence length="73" mass="7577">MTERDQDVHTDTVTPAEGDAPNEYGYAGGASTPAPAGQRDEVHDHAEETAVPAGDLTGAVSDALQPSRDDDAR</sequence>
<protein>
    <submittedName>
        <fullName evidence="2">Uncharacterized protein</fullName>
    </submittedName>
</protein>
<evidence type="ECO:0000256" key="1">
    <source>
        <dbReference type="SAM" id="MobiDB-lite"/>
    </source>
</evidence>
<accession>A0A8J3YCP4</accession>
<evidence type="ECO:0000313" key="2">
    <source>
        <dbReference type="EMBL" id="GIJ05342.1"/>
    </source>
</evidence>
<feature type="compositionally biased region" description="Basic and acidic residues" evidence="1">
    <location>
        <begin position="1"/>
        <end position="10"/>
    </location>
</feature>
<name>A0A8J3YCP4_9ACTN</name>